<proteinExistence type="predicted"/>
<dbReference type="GO" id="GO:0046503">
    <property type="term" value="P:glycerolipid catabolic process"/>
    <property type="evidence" value="ECO:0007669"/>
    <property type="project" value="TreeGrafter"/>
</dbReference>
<organism evidence="2 3">
    <name type="scientific">Rugosimonospora africana</name>
    <dbReference type="NCBI Taxonomy" id="556532"/>
    <lineage>
        <taxon>Bacteria</taxon>
        <taxon>Bacillati</taxon>
        <taxon>Actinomycetota</taxon>
        <taxon>Actinomycetes</taxon>
        <taxon>Micromonosporales</taxon>
        <taxon>Micromonosporaceae</taxon>
        <taxon>Rugosimonospora</taxon>
    </lineage>
</organism>
<dbReference type="InterPro" id="IPR000073">
    <property type="entry name" value="AB_hydrolase_1"/>
</dbReference>
<dbReference type="InterPro" id="IPR050471">
    <property type="entry name" value="AB_hydrolase"/>
</dbReference>
<dbReference type="PANTHER" id="PTHR43433">
    <property type="entry name" value="HYDROLASE, ALPHA/BETA FOLD FAMILY PROTEIN"/>
    <property type="match status" value="1"/>
</dbReference>
<dbReference type="InterPro" id="IPR029058">
    <property type="entry name" value="AB_hydrolase_fold"/>
</dbReference>
<dbReference type="PANTHER" id="PTHR43433:SF5">
    <property type="entry name" value="AB HYDROLASE-1 DOMAIN-CONTAINING PROTEIN"/>
    <property type="match status" value="1"/>
</dbReference>
<dbReference type="AlphaFoldDB" id="A0A8J3QZD9"/>
<keyword evidence="2" id="KW-0378">Hydrolase</keyword>
<dbReference type="Pfam" id="PF00561">
    <property type="entry name" value="Abhydrolase_1"/>
    <property type="match status" value="1"/>
</dbReference>
<feature type="domain" description="AB hydrolase-1" evidence="1">
    <location>
        <begin position="26"/>
        <end position="271"/>
    </location>
</feature>
<keyword evidence="3" id="KW-1185">Reference proteome</keyword>
<evidence type="ECO:0000259" key="1">
    <source>
        <dbReference type="Pfam" id="PF00561"/>
    </source>
</evidence>
<dbReference type="Proteomes" id="UP000642748">
    <property type="component" value="Unassembled WGS sequence"/>
</dbReference>
<sequence length="306" mass="33296">MTEQLVDVGRGVHLACEQIGDAGAEPVVLVAGLGQQLLSWPTEFCERLAARGYRVVRFDNRDVGRSTHLRFRPRHPLVTMARRFHPDQYDLTDLATDTLGLIDALGYRRPHLVGISMGGMIAQSVATLWPDRVRTLTSMMSMTGARGSGRPALSTMRLLAGRPSRTRQESADRAVRMFRHIGSHGFPFDETWVRELAGEGYDRDPSSGGVARQLAAIVRSGDRTAQLRAITAPTLVIHGDRDRMVHPSGGAATARAIAGARLETIRGLGHDLPRDAWPTLVDLIDTHARRGGQPELAGSTDASSTS</sequence>
<name>A0A8J3QZD9_9ACTN</name>
<dbReference type="SUPFAM" id="SSF53474">
    <property type="entry name" value="alpha/beta-Hydrolases"/>
    <property type="match status" value="1"/>
</dbReference>
<accession>A0A8J3QZD9</accession>
<evidence type="ECO:0000313" key="3">
    <source>
        <dbReference type="Proteomes" id="UP000642748"/>
    </source>
</evidence>
<dbReference type="Gene3D" id="3.40.50.1820">
    <property type="entry name" value="alpha/beta hydrolase"/>
    <property type="match status" value="1"/>
</dbReference>
<reference evidence="2" key="1">
    <citation type="submission" date="2021-01" db="EMBL/GenBank/DDBJ databases">
        <title>Whole genome shotgun sequence of Rugosimonospora africana NBRC 104875.</title>
        <authorList>
            <person name="Komaki H."/>
            <person name="Tamura T."/>
        </authorList>
    </citation>
    <scope>NUCLEOTIDE SEQUENCE</scope>
    <source>
        <strain evidence="2">NBRC 104875</strain>
    </source>
</reference>
<dbReference type="GO" id="GO:0004806">
    <property type="term" value="F:triacylglycerol lipase activity"/>
    <property type="evidence" value="ECO:0007669"/>
    <property type="project" value="TreeGrafter"/>
</dbReference>
<comment type="caution">
    <text evidence="2">The sequence shown here is derived from an EMBL/GenBank/DDBJ whole genome shotgun (WGS) entry which is preliminary data.</text>
</comment>
<dbReference type="RefSeq" id="WP_203922070.1">
    <property type="nucleotide sequence ID" value="NZ_BONZ01000068.1"/>
</dbReference>
<protein>
    <submittedName>
        <fullName evidence="2">Alpha/beta hydrolase</fullName>
    </submittedName>
</protein>
<evidence type="ECO:0000313" key="2">
    <source>
        <dbReference type="EMBL" id="GIH18560.1"/>
    </source>
</evidence>
<gene>
    <name evidence="2" type="ORF">Raf01_67320</name>
</gene>
<dbReference type="EMBL" id="BONZ01000068">
    <property type="protein sequence ID" value="GIH18560.1"/>
    <property type="molecule type" value="Genomic_DNA"/>
</dbReference>